<keyword evidence="9" id="KW-1185">Reference proteome</keyword>
<dbReference type="InterPro" id="IPR011706">
    <property type="entry name" value="Cu-oxidase_C"/>
</dbReference>
<keyword evidence="1" id="KW-0479">Metal-binding</keyword>
<proteinExistence type="predicted"/>
<dbReference type="EMBL" id="JAAGWH010000041">
    <property type="protein sequence ID" value="NEK95466.1"/>
    <property type="molecule type" value="Genomic_DNA"/>
</dbReference>
<dbReference type="RefSeq" id="WP_163612015.1">
    <property type="nucleotide sequence ID" value="NZ_JAAGWB010000043.1"/>
</dbReference>
<dbReference type="InterPro" id="IPR002355">
    <property type="entry name" value="Cu_oxidase_Cu_BS"/>
</dbReference>
<dbReference type="CDD" id="cd13861">
    <property type="entry name" value="CuRO_1_CumA_like"/>
    <property type="match status" value="1"/>
</dbReference>
<dbReference type="EMBL" id="JAAGWB010000043">
    <property type="protein sequence ID" value="NEN52354.1"/>
    <property type="molecule type" value="Genomic_DNA"/>
</dbReference>
<protein>
    <submittedName>
        <fullName evidence="8">Multicopper oxidase family protein</fullName>
    </submittedName>
</protein>
<organism evidence="8 10">
    <name type="scientific">Modestobacter muralis</name>
    <dbReference type="NCBI Taxonomy" id="1608614"/>
    <lineage>
        <taxon>Bacteria</taxon>
        <taxon>Bacillati</taxon>
        <taxon>Actinomycetota</taxon>
        <taxon>Actinomycetes</taxon>
        <taxon>Geodermatophilales</taxon>
        <taxon>Geodermatophilaceae</taxon>
        <taxon>Modestobacter</taxon>
    </lineage>
</organism>
<dbReference type="GO" id="GO:0016491">
    <property type="term" value="F:oxidoreductase activity"/>
    <property type="evidence" value="ECO:0007669"/>
    <property type="project" value="UniProtKB-KW"/>
</dbReference>
<evidence type="ECO:0000256" key="3">
    <source>
        <dbReference type="ARBA" id="ARBA00023008"/>
    </source>
</evidence>
<dbReference type="CDD" id="cd13870">
    <property type="entry name" value="CuRO_2_CopA_like_1"/>
    <property type="match status" value="1"/>
</dbReference>
<reference evidence="8 10" key="2">
    <citation type="submission" date="2020-02" db="EMBL/GenBank/DDBJ databases">
        <title>The WGS of Modestobacter muralis DSM 100205.</title>
        <authorList>
            <person name="Jiang Z."/>
        </authorList>
    </citation>
    <scope>NUCLEOTIDE SEQUENCE [LARGE SCALE GENOMIC DNA]</scope>
    <source>
        <strain evidence="8 10">DSM 100205</strain>
    </source>
</reference>
<dbReference type="Proteomes" id="UP000471152">
    <property type="component" value="Unassembled WGS sequence"/>
</dbReference>
<dbReference type="Proteomes" id="UP000468828">
    <property type="component" value="Unassembled WGS sequence"/>
</dbReference>
<dbReference type="Pfam" id="PF00394">
    <property type="entry name" value="Cu-oxidase"/>
    <property type="match status" value="1"/>
</dbReference>
<feature type="domain" description="Plastocyanin-like" evidence="4">
    <location>
        <begin position="253"/>
        <end position="338"/>
    </location>
</feature>
<dbReference type="InterPro" id="IPR045087">
    <property type="entry name" value="Cu-oxidase_fam"/>
</dbReference>
<dbReference type="InterPro" id="IPR006311">
    <property type="entry name" value="TAT_signal"/>
</dbReference>
<dbReference type="InterPro" id="IPR001117">
    <property type="entry name" value="Cu-oxidase_2nd"/>
</dbReference>
<dbReference type="CDD" id="cd13896">
    <property type="entry name" value="CuRO_3_CopA"/>
    <property type="match status" value="1"/>
</dbReference>
<dbReference type="InterPro" id="IPR034279">
    <property type="entry name" value="CuRO_3_CopA"/>
</dbReference>
<dbReference type="PROSITE" id="PS00080">
    <property type="entry name" value="MULTICOPPER_OXIDASE2"/>
    <property type="match status" value="1"/>
</dbReference>
<keyword evidence="3" id="KW-0186">Copper</keyword>
<dbReference type="PANTHER" id="PTHR11709:SF394">
    <property type="entry name" value="FI03373P-RELATED"/>
    <property type="match status" value="1"/>
</dbReference>
<feature type="domain" description="Plastocyanin-like" evidence="5">
    <location>
        <begin position="409"/>
        <end position="504"/>
    </location>
</feature>
<gene>
    <name evidence="8" type="ORF">G3R41_15670</name>
    <name evidence="7" type="ORF">GCU67_15020</name>
</gene>
<dbReference type="PANTHER" id="PTHR11709">
    <property type="entry name" value="MULTI-COPPER OXIDASE"/>
    <property type="match status" value="1"/>
</dbReference>
<reference evidence="7 9" key="1">
    <citation type="submission" date="2020-01" db="EMBL/GenBank/DDBJ databases">
        <title>the WGS Modestobacter muralis CPCC 204518.</title>
        <authorList>
            <person name="Jiang Z."/>
        </authorList>
    </citation>
    <scope>NUCLEOTIDE SEQUENCE [LARGE SCALE GENOMIC DNA]</scope>
    <source>
        <strain evidence="7 9">DSM 100205</strain>
    </source>
</reference>
<evidence type="ECO:0000259" key="4">
    <source>
        <dbReference type="Pfam" id="PF00394"/>
    </source>
</evidence>
<dbReference type="PROSITE" id="PS51318">
    <property type="entry name" value="TAT"/>
    <property type="match status" value="1"/>
</dbReference>
<keyword evidence="2" id="KW-0560">Oxidoreductase</keyword>
<evidence type="ECO:0000313" key="9">
    <source>
        <dbReference type="Proteomes" id="UP000468828"/>
    </source>
</evidence>
<dbReference type="Pfam" id="PF07731">
    <property type="entry name" value="Cu-oxidase_2"/>
    <property type="match status" value="1"/>
</dbReference>
<evidence type="ECO:0000313" key="10">
    <source>
        <dbReference type="Proteomes" id="UP000471152"/>
    </source>
</evidence>
<dbReference type="SUPFAM" id="SSF49503">
    <property type="entry name" value="Cupredoxins"/>
    <property type="match status" value="3"/>
</dbReference>
<evidence type="ECO:0000259" key="6">
    <source>
        <dbReference type="Pfam" id="PF07732"/>
    </source>
</evidence>
<comment type="caution">
    <text evidence="8">The sequence shown here is derived from an EMBL/GenBank/DDBJ whole genome shotgun (WGS) entry which is preliminary data.</text>
</comment>
<evidence type="ECO:0000313" key="7">
    <source>
        <dbReference type="EMBL" id="NEK95466.1"/>
    </source>
</evidence>
<evidence type="ECO:0000259" key="5">
    <source>
        <dbReference type="Pfam" id="PF07731"/>
    </source>
</evidence>
<accession>A0A6P0HE56</accession>
<dbReference type="Gene3D" id="2.60.40.420">
    <property type="entry name" value="Cupredoxins - blue copper proteins"/>
    <property type="match status" value="3"/>
</dbReference>
<dbReference type="AlphaFoldDB" id="A0A6P0HE56"/>
<dbReference type="GO" id="GO:0005507">
    <property type="term" value="F:copper ion binding"/>
    <property type="evidence" value="ECO:0007669"/>
    <property type="project" value="InterPro"/>
</dbReference>
<feature type="domain" description="Plastocyanin-like" evidence="6">
    <location>
        <begin position="75"/>
        <end position="179"/>
    </location>
</feature>
<dbReference type="InterPro" id="IPR008972">
    <property type="entry name" value="Cupredoxin"/>
</dbReference>
<evidence type="ECO:0000313" key="8">
    <source>
        <dbReference type="EMBL" id="NEN52354.1"/>
    </source>
</evidence>
<dbReference type="Pfam" id="PF07732">
    <property type="entry name" value="Cu-oxidase_3"/>
    <property type="match status" value="1"/>
</dbReference>
<sequence length="508" mass="54233">MPLSRRRFLQLGGVGALVVGGGVVGTRFRDGGSNAQAAPIGPTSVAVAEAEAARATTGQVVRRSLRAAPATIDLGGRTVQTWAFDGSLPGTEIRATVGDELRVILTNDLPEATSIHWHGVALRNDMDGVPGVTQDPVEPGGTFEYRFVLPHAGSYFFHPHVGVQLDRGLQAPLVVEDPAEPANYDEEVVLVLDDWTDGLGAAPDDLLAGFRRDGMSMNGMSMGDMDMGDMGGAGPADPQKPLGDDTGDVAYPAHLINGRLPAAPFTVTSAPGRRIRFRMVNSGGDTAYRLAIGGHRLTVTHADGFPVRPVDVDSLIIGMGERYDVVVTAGDGAFPIVAFPEGKDDPAGFALLRTASGRAPAPDTRPTELTGRLLSYSDLSPTDEVALPSRSPDRTLDIALAMGDGGRRWLINGKAFPDHEPLDIRSGERVRLVFDNQSMMFHPMHLHGHTFAVADQPGRGLRKDTVNVLPMQKLAVDFDADNPGQWLVHCHNVYHAELGMTSVVSYLR</sequence>
<dbReference type="InterPro" id="IPR011707">
    <property type="entry name" value="Cu-oxidase-like_N"/>
</dbReference>
<evidence type="ECO:0000256" key="1">
    <source>
        <dbReference type="ARBA" id="ARBA00022723"/>
    </source>
</evidence>
<name>A0A6P0HE56_9ACTN</name>
<evidence type="ECO:0000256" key="2">
    <source>
        <dbReference type="ARBA" id="ARBA00023002"/>
    </source>
</evidence>